<comment type="caution">
    <text evidence="1">The sequence shown here is derived from an EMBL/GenBank/DDBJ whole genome shotgun (WGS) entry which is preliminary data.</text>
</comment>
<sequence length="73" mass="8134">MKEIVTNVSLCNGHVIKMVLERESVEAVIEELLESSGTFNEDGVSFLKDHVISVEASEKRLPRTSTDAKKYVP</sequence>
<reference evidence="1" key="2">
    <citation type="submission" date="2020-09" db="EMBL/GenBank/DDBJ databases">
        <authorList>
            <person name="Sun Q."/>
            <person name="Zhou Y."/>
        </authorList>
    </citation>
    <scope>NUCLEOTIDE SEQUENCE</scope>
    <source>
        <strain evidence="1">CGMCC 1.12153</strain>
    </source>
</reference>
<gene>
    <name evidence="1" type="ORF">GCM10010954_30070</name>
</gene>
<evidence type="ECO:0000313" key="1">
    <source>
        <dbReference type="EMBL" id="GGF28935.1"/>
    </source>
</evidence>
<evidence type="ECO:0000313" key="2">
    <source>
        <dbReference type="Proteomes" id="UP000660110"/>
    </source>
</evidence>
<proteinExistence type="predicted"/>
<name>A0A917EY07_HALAA</name>
<dbReference type="AlphaFoldDB" id="A0A917EY07"/>
<accession>A0A917EY07</accession>
<dbReference type="Proteomes" id="UP000660110">
    <property type="component" value="Unassembled WGS sequence"/>
</dbReference>
<reference evidence="1" key="1">
    <citation type="journal article" date="2014" name="Int. J. Syst. Evol. Microbiol.">
        <title>Complete genome sequence of Corynebacterium casei LMG S-19264T (=DSM 44701T), isolated from a smear-ripened cheese.</title>
        <authorList>
            <consortium name="US DOE Joint Genome Institute (JGI-PGF)"/>
            <person name="Walter F."/>
            <person name="Albersmeier A."/>
            <person name="Kalinowski J."/>
            <person name="Ruckert C."/>
        </authorList>
    </citation>
    <scope>NUCLEOTIDE SEQUENCE</scope>
    <source>
        <strain evidence="1">CGMCC 1.12153</strain>
    </source>
</reference>
<keyword evidence="2" id="KW-1185">Reference proteome</keyword>
<organism evidence="1 2">
    <name type="scientific">Halobacillus andaensis</name>
    <dbReference type="NCBI Taxonomy" id="1176239"/>
    <lineage>
        <taxon>Bacteria</taxon>
        <taxon>Bacillati</taxon>
        <taxon>Bacillota</taxon>
        <taxon>Bacilli</taxon>
        <taxon>Bacillales</taxon>
        <taxon>Bacillaceae</taxon>
        <taxon>Halobacillus</taxon>
    </lineage>
</organism>
<dbReference type="EMBL" id="BMEL01000004">
    <property type="protein sequence ID" value="GGF28935.1"/>
    <property type="molecule type" value="Genomic_DNA"/>
</dbReference>
<dbReference type="RefSeq" id="WP_188378342.1">
    <property type="nucleotide sequence ID" value="NZ_BMEL01000004.1"/>
</dbReference>
<protein>
    <submittedName>
        <fullName evidence="1">Uncharacterized protein</fullName>
    </submittedName>
</protein>